<keyword evidence="1" id="KW-0472">Membrane</keyword>
<protein>
    <submittedName>
        <fullName evidence="2">Uncharacterized protein</fullName>
    </submittedName>
</protein>
<gene>
    <name evidence="2" type="ORF">S01H1_45808</name>
</gene>
<proteinExistence type="predicted"/>
<feature type="transmembrane region" description="Helical" evidence="1">
    <location>
        <begin position="94"/>
        <end position="113"/>
    </location>
</feature>
<dbReference type="AlphaFoldDB" id="X0VQS2"/>
<evidence type="ECO:0000256" key="1">
    <source>
        <dbReference type="SAM" id="Phobius"/>
    </source>
</evidence>
<name>X0VQS2_9ZZZZ</name>
<comment type="caution">
    <text evidence="2">The sequence shown here is derived from an EMBL/GenBank/DDBJ whole genome shotgun (WGS) entry which is preliminary data.</text>
</comment>
<organism evidence="2">
    <name type="scientific">marine sediment metagenome</name>
    <dbReference type="NCBI Taxonomy" id="412755"/>
    <lineage>
        <taxon>unclassified sequences</taxon>
        <taxon>metagenomes</taxon>
        <taxon>ecological metagenomes</taxon>
    </lineage>
</organism>
<dbReference type="InterPro" id="IPR043715">
    <property type="entry name" value="DUF5656"/>
</dbReference>
<keyword evidence="1" id="KW-0812">Transmembrane</keyword>
<reference evidence="2" key="1">
    <citation type="journal article" date="2014" name="Front. Microbiol.">
        <title>High frequency of phylogenetically diverse reductive dehalogenase-homologous genes in deep subseafloor sedimentary metagenomes.</title>
        <authorList>
            <person name="Kawai M."/>
            <person name="Futagami T."/>
            <person name="Toyoda A."/>
            <person name="Takaki Y."/>
            <person name="Nishi S."/>
            <person name="Hori S."/>
            <person name="Arai W."/>
            <person name="Tsubouchi T."/>
            <person name="Morono Y."/>
            <person name="Uchiyama I."/>
            <person name="Ito T."/>
            <person name="Fujiyama A."/>
            <person name="Inagaki F."/>
            <person name="Takami H."/>
        </authorList>
    </citation>
    <scope>NUCLEOTIDE SEQUENCE</scope>
    <source>
        <strain evidence="2">Expedition CK06-06</strain>
    </source>
</reference>
<dbReference type="EMBL" id="BARS01029297">
    <property type="protein sequence ID" value="GAG02916.1"/>
    <property type="molecule type" value="Genomic_DNA"/>
</dbReference>
<accession>X0VQS2</accession>
<feature type="transmembrane region" description="Helical" evidence="1">
    <location>
        <begin position="34"/>
        <end position="55"/>
    </location>
</feature>
<dbReference type="Pfam" id="PF18900">
    <property type="entry name" value="DUF5656"/>
    <property type="match status" value="1"/>
</dbReference>
<feature type="non-terminal residue" evidence="2">
    <location>
        <position position="124"/>
    </location>
</feature>
<evidence type="ECO:0000313" key="2">
    <source>
        <dbReference type="EMBL" id="GAG02916.1"/>
    </source>
</evidence>
<feature type="transmembrane region" description="Helical" evidence="1">
    <location>
        <begin position="67"/>
        <end position="88"/>
    </location>
</feature>
<keyword evidence="1" id="KW-1133">Transmembrane helix</keyword>
<sequence length="124" mass="13613">MSLVTLGLALSLLIPLPSLDYPLIVLGSELTLRFSGPAQLAAILTPLVWGGVDAIMRSHPLVHDRHLAYTVTFWVLPSLVILASVILLQDLRWWGHQIMLIGFTGLALSVLIVSQYRSIDSSEE</sequence>